<evidence type="ECO:0000256" key="5">
    <source>
        <dbReference type="ARBA" id="ARBA00022840"/>
    </source>
</evidence>
<feature type="compositionally biased region" description="Basic residues" evidence="7">
    <location>
        <begin position="14"/>
        <end position="29"/>
    </location>
</feature>
<keyword evidence="11" id="KW-1185">Reference proteome</keyword>
<dbReference type="InterPro" id="IPR057573">
    <property type="entry name" value="NOL9_N"/>
</dbReference>
<dbReference type="Pfam" id="PF24419">
    <property type="entry name" value="Cupin_NOL9"/>
    <property type="match status" value="1"/>
</dbReference>
<dbReference type="GO" id="GO:0000448">
    <property type="term" value="P:cleavage in ITS2 between 5.8S rRNA and LSU-rRNA of tricistronic rRNA transcript (SSU-rRNA, 5.8S rRNA, LSU-rRNA)"/>
    <property type="evidence" value="ECO:0007669"/>
    <property type="project" value="TreeGrafter"/>
</dbReference>
<evidence type="ECO:0000256" key="3">
    <source>
        <dbReference type="ARBA" id="ARBA00022741"/>
    </source>
</evidence>
<reference evidence="10" key="1">
    <citation type="submission" date="2022-07" db="EMBL/GenBank/DDBJ databases">
        <authorList>
            <person name="Trinca V."/>
            <person name="Uliana J.V.C."/>
            <person name="Torres T.T."/>
            <person name="Ward R.J."/>
            <person name="Monesi N."/>
        </authorList>
    </citation>
    <scope>NUCLEOTIDE SEQUENCE</scope>
    <source>
        <strain evidence="10">HSMRA1968</strain>
        <tissue evidence="10">Whole embryos</tissue>
    </source>
</reference>
<feature type="domain" description="Clp1 P-loop" evidence="8">
    <location>
        <begin position="360"/>
        <end position="515"/>
    </location>
</feature>
<feature type="compositionally biased region" description="Basic residues" evidence="7">
    <location>
        <begin position="106"/>
        <end position="117"/>
    </location>
</feature>
<dbReference type="AlphaFoldDB" id="A0A9Q0MQ23"/>
<protein>
    <recommendedName>
        <fullName evidence="6">Polynucleotide 5'-hydroxyl-kinase NOL9</fullName>
    </recommendedName>
</protein>
<evidence type="ECO:0000256" key="6">
    <source>
        <dbReference type="ARBA" id="ARBA00071212"/>
    </source>
</evidence>
<evidence type="ECO:0000313" key="11">
    <source>
        <dbReference type="Proteomes" id="UP001151699"/>
    </source>
</evidence>
<sequence length="582" mass="66231">MMKVKSKREATNQTKHKKSVGKKSKKKSNHRVEATNVTSKVKSTKFRRSSSDVEPPGACTINAETMTAFEYYEQCRSNSPELNRQQIDSQMCGPISRKRMKVLQALKKRAKKSRRHNKTETKLNRGSSTSVLANDSDDEKTQLERISNELREQEDPPVDAVESDSNENVNIADPVASPEFFNSINSRQVLLLLRGKVFFHGALKIRLLAGQVCIFGYTMEQNESATVNSPRGHNFLYLSSKQRNPGEETADPTQQLKNHFRKLSKSFHRTDLANIESSFDSTTDAVVLLENDFSKSILMIENNMKEMVFPNVNTFFSSPFQQSESILRSQFLLRTKSGLKINPQWENISMTKDSRHVIIGGKGVGKSTFLRYFINSNLRKFKSILLIDLDIGQPEMFLPQTVSATVINEPILGPGYLRNKSPHKSFLFGDVNVLVSSIKYLQCVMKLVQHCHSIDEFKAMPWIVNTMGYSRGFGLELIVAILQTLKPSDVVQIESSQSLQNFEKILNADEVNNFRFNFFGEEVKEMDRDCTYTTHVCKSMSQLEQKRFWDITPKDLRFATILSKLGNILKGNAKYITDVKPL</sequence>
<dbReference type="PANTHER" id="PTHR12755">
    <property type="entry name" value="CLEAVAGE/POLYADENYLATION FACTOR IA SUBUNIT CLP1P"/>
    <property type="match status" value="1"/>
</dbReference>
<feature type="compositionally biased region" description="Polar residues" evidence="7">
    <location>
        <begin position="124"/>
        <end position="133"/>
    </location>
</feature>
<evidence type="ECO:0000256" key="7">
    <source>
        <dbReference type="SAM" id="MobiDB-lite"/>
    </source>
</evidence>
<dbReference type="SUPFAM" id="SSF52540">
    <property type="entry name" value="P-loop containing nucleoside triphosphate hydrolases"/>
    <property type="match status" value="1"/>
</dbReference>
<dbReference type="EMBL" id="WJQU01000004">
    <property type="protein sequence ID" value="KAJ6634844.1"/>
    <property type="molecule type" value="Genomic_DNA"/>
</dbReference>
<evidence type="ECO:0000256" key="4">
    <source>
        <dbReference type="ARBA" id="ARBA00022777"/>
    </source>
</evidence>
<dbReference type="GO" id="GO:0005524">
    <property type="term" value="F:ATP binding"/>
    <property type="evidence" value="ECO:0007669"/>
    <property type="project" value="UniProtKB-KW"/>
</dbReference>
<keyword evidence="2" id="KW-0808">Transferase</keyword>
<evidence type="ECO:0000259" key="9">
    <source>
        <dbReference type="Pfam" id="PF24419"/>
    </source>
</evidence>
<feature type="region of interest" description="Disordered" evidence="7">
    <location>
        <begin position="146"/>
        <end position="165"/>
    </location>
</feature>
<name>A0A9Q0MQ23_9DIPT</name>
<gene>
    <name evidence="10" type="ORF">Bhyg_13424</name>
</gene>
<comment type="caution">
    <text evidence="10">The sequence shown here is derived from an EMBL/GenBank/DDBJ whole genome shotgun (WGS) entry which is preliminary data.</text>
</comment>
<dbReference type="OrthoDB" id="2405412at2759"/>
<dbReference type="Pfam" id="PF16575">
    <property type="entry name" value="CLP1_P"/>
    <property type="match status" value="1"/>
</dbReference>
<dbReference type="InterPro" id="IPR032319">
    <property type="entry name" value="CLP1_P"/>
</dbReference>
<evidence type="ECO:0000313" key="10">
    <source>
        <dbReference type="EMBL" id="KAJ6634844.1"/>
    </source>
</evidence>
<feature type="region of interest" description="Disordered" evidence="7">
    <location>
        <begin position="1"/>
        <end position="58"/>
    </location>
</feature>
<feature type="compositionally biased region" description="Acidic residues" evidence="7">
    <location>
        <begin position="155"/>
        <end position="165"/>
    </location>
</feature>
<feature type="domain" description="NOL9 N-terminal" evidence="9">
    <location>
        <begin position="180"/>
        <end position="331"/>
    </location>
</feature>
<dbReference type="InterPro" id="IPR027417">
    <property type="entry name" value="P-loop_NTPase"/>
</dbReference>
<feature type="non-terminal residue" evidence="10">
    <location>
        <position position="582"/>
    </location>
</feature>
<dbReference type="GO" id="GO:0005634">
    <property type="term" value="C:nucleus"/>
    <property type="evidence" value="ECO:0007669"/>
    <property type="project" value="TreeGrafter"/>
</dbReference>
<comment type="similarity">
    <text evidence="1">Belongs to the Clp1 family. NOL9/GRC3 subfamily.</text>
</comment>
<feature type="region of interest" description="Disordered" evidence="7">
    <location>
        <begin position="106"/>
        <end position="141"/>
    </location>
</feature>
<dbReference type="InterPro" id="IPR045116">
    <property type="entry name" value="Clp1/Grc3"/>
</dbReference>
<dbReference type="Proteomes" id="UP001151699">
    <property type="component" value="Chromosome C"/>
</dbReference>
<organism evidence="10 11">
    <name type="scientific">Pseudolycoriella hygida</name>
    <dbReference type="NCBI Taxonomy" id="35572"/>
    <lineage>
        <taxon>Eukaryota</taxon>
        <taxon>Metazoa</taxon>
        <taxon>Ecdysozoa</taxon>
        <taxon>Arthropoda</taxon>
        <taxon>Hexapoda</taxon>
        <taxon>Insecta</taxon>
        <taxon>Pterygota</taxon>
        <taxon>Neoptera</taxon>
        <taxon>Endopterygota</taxon>
        <taxon>Diptera</taxon>
        <taxon>Nematocera</taxon>
        <taxon>Sciaroidea</taxon>
        <taxon>Sciaridae</taxon>
        <taxon>Pseudolycoriella</taxon>
    </lineage>
</organism>
<proteinExistence type="inferred from homology"/>
<dbReference type="PANTHER" id="PTHR12755:SF3">
    <property type="entry name" value="POLYNUCLEOTIDE 5'-HYDROXYL-KINASE NOL9"/>
    <property type="match status" value="1"/>
</dbReference>
<evidence type="ECO:0000256" key="2">
    <source>
        <dbReference type="ARBA" id="ARBA00022679"/>
    </source>
</evidence>
<dbReference type="Gene3D" id="3.40.50.300">
    <property type="entry name" value="P-loop containing nucleotide triphosphate hydrolases"/>
    <property type="match status" value="1"/>
</dbReference>
<keyword evidence="4" id="KW-0418">Kinase</keyword>
<evidence type="ECO:0000256" key="1">
    <source>
        <dbReference type="ARBA" id="ARBA00011003"/>
    </source>
</evidence>
<keyword evidence="3" id="KW-0547">Nucleotide-binding</keyword>
<keyword evidence="5" id="KW-0067">ATP-binding</keyword>
<accession>A0A9Q0MQ23</accession>
<evidence type="ECO:0000259" key="8">
    <source>
        <dbReference type="Pfam" id="PF16575"/>
    </source>
</evidence>
<dbReference type="GO" id="GO:0051731">
    <property type="term" value="F:polynucleotide 5'-hydroxyl-kinase activity"/>
    <property type="evidence" value="ECO:0007669"/>
    <property type="project" value="InterPro"/>
</dbReference>